<keyword evidence="2" id="KW-1185">Reference proteome</keyword>
<proteinExistence type="predicted"/>
<dbReference type="Proteomes" id="UP000887116">
    <property type="component" value="Unassembled WGS sequence"/>
</dbReference>
<name>A0A8X6J422_TRICU</name>
<evidence type="ECO:0000313" key="1">
    <source>
        <dbReference type="EMBL" id="GFR19170.1"/>
    </source>
</evidence>
<gene>
    <name evidence="1" type="ORF">TNCT_29201</name>
</gene>
<evidence type="ECO:0000313" key="2">
    <source>
        <dbReference type="Proteomes" id="UP000887116"/>
    </source>
</evidence>
<protein>
    <submittedName>
        <fullName evidence="1">Uncharacterized protein</fullName>
    </submittedName>
</protein>
<reference evidence="1" key="1">
    <citation type="submission" date="2020-07" db="EMBL/GenBank/DDBJ databases">
        <title>Multicomponent nature underlies the extraordinary mechanical properties of spider dragline silk.</title>
        <authorList>
            <person name="Kono N."/>
            <person name="Nakamura H."/>
            <person name="Mori M."/>
            <person name="Yoshida Y."/>
            <person name="Ohtoshi R."/>
            <person name="Malay A.D."/>
            <person name="Moran D.A.P."/>
            <person name="Tomita M."/>
            <person name="Numata K."/>
            <person name="Arakawa K."/>
        </authorList>
    </citation>
    <scope>NUCLEOTIDE SEQUENCE</scope>
</reference>
<sequence length="107" mass="12157">MYALMEDNTQTPDTRVTAEGFNNTLESFQITLSTVIRDEILQKVDKTSEILQREELDLLCATLNLLNVSLLNVASLLNVIFVLSEKRYNFDHYEARALPLANVPDPN</sequence>
<accession>A0A8X6J422</accession>
<organism evidence="1 2">
    <name type="scientific">Trichonephila clavata</name>
    <name type="common">Joro spider</name>
    <name type="synonym">Nephila clavata</name>
    <dbReference type="NCBI Taxonomy" id="2740835"/>
    <lineage>
        <taxon>Eukaryota</taxon>
        <taxon>Metazoa</taxon>
        <taxon>Ecdysozoa</taxon>
        <taxon>Arthropoda</taxon>
        <taxon>Chelicerata</taxon>
        <taxon>Arachnida</taxon>
        <taxon>Araneae</taxon>
        <taxon>Araneomorphae</taxon>
        <taxon>Entelegynae</taxon>
        <taxon>Araneoidea</taxon>
        <taxon>Nephilidae</taxon>
        <taxon>Trichonephila</taxon>
    </lineage>
</organism>
<comment type="caution">
    <text evidence="1">The sequence shown here is derived from an EMBL/GenBank/DDBJ whole genome shotgun (WGS) entry which is preliminary data.</text>
</comment>
<dbReference type="EMBL" id="BMAO01027712">
    <property type="protein sequence ID" value="GFR19170.1"/>
    <property type="molecule type" value="Genomic_DNA"/>
</dbReference>
<dbReference type="AlphaFoldDB" id="A0A8X6J422"/>